<dbReference type="AlphaFoldDB" id="A0A9W6NWZ8"/>
<dbReference type="InterPro" id="IPR016164">
    <property type="entry name" value="FAD-linked_Oxase-like_C"/>
</dbReference>
<evidence type="ECO:0000313" key="7">
    <source>
        <dbReference type="EMBL" id="GLL12374.1"/>
    </source>
</evidence>
<keyword evidence="8" id="KW-1185">Reference proteome</keyword>
<evidence type="ECO:0000256" key="4">
    <source>
        <dbReference type="ARBA" id="ARBA00022827"/>
    </source>
</evidence>
<reference evidence="7" key="1">
    <citation type="journal article" date="2014" name="Int. J. Syst. Evol. Microbiol.">
        <title>Complete genome sequence of Corynebacterium casei LMG S-19264T (=DSM 44701T), isolated from a smear-ripened cheese.</title>
        <authorList>
            <consortium name="US DOE Joint Genome Institute (JGI-PGF)"/>
            <person name="Walter F."/>
            <person name="Albersmeier A."/>
            <person name="Kalinowski J."/>
            <person name="Ruckert C."/>
        </authorList>
    </citation>
    <scope>NUCLEOTIDE SEQUENCE</scope>
    <source>
        <strain evidence="7">VKM Ac-1069</strain>
    </source>
</reference>
<reference evidence="7" key="2">
    <citation type="submission" date="2023-01" db="EMBL/GenBank/DDBJ databases">
        <authorList>
            <person name="Sun Q."/>
            <person name="Evtushenko L."/>
        </authorList>
    </citation>
    <scope>NUCLEOTIDE SEQUENCE</scope>
    <source>
        <strain evidence="7">VKM Ac-1069</strain>
    </source>
</reference>
<dbReference type="SUPFAM" id="SSF55103">
    <property type="entry name" value="FAD-linked oxidases, C-terminal domain"/>
    <property type="match status" value="1"/>
</dbReference>
<evidence type="ECO:0000256" key="1">
    <source>
        <dbReference type="ARBA" id="ARBA00001974"/>
    </source>
</evidence>
<dbReference type="InterPro" id="IPR016169">
    <property type="entry name" value="FAD-bd_PCMH_sub2"/>
</dbReference>
<evidence type="ECO:0000256" key="2">
    <source>
        <dbReference type="ARBA" id="ARBA00005466"/>
    </source>
</evidence>
<dbReference type="SUPFAM" id="SSF56176">
    <property type="entry name" value="FAD-binding/transporter-associated domain-like"/>
    <property type="match status" value="1"/>
</dbReference>
<dbReference type="GO" id="GO:0071949">
    <property type="term" value="F:FAD binding"/>
    <property type="evidence" value="ECO:0007669"/>
    <property type="project" value="InterPro"/>
</dbReference>
<evidence type="ECO:0000256" key="3">
    <source>
        <dbReference type="ARBA" id="ARBA00022630"/>
    </source>
</evidence>
<dbReference type="PANTHER" id="PTHR42973:SF39">
    <property type="entry name" value="FAD-BINDING PCMH-TYPE DOMAIN-CONTAINING PROTEIN"/>
    <property type="match status" value="1"/>
</dbReference>
<name>A0A9W6NWZ8_9PSEU</name>
<gene>
    <name evidence="7" type="ORF">GCM10017577_35150</name>
</gene>
<feature type="domain" description="FAD-binding PCMH-type" evidence="6">
    <location>
        <begin position="34"/>
        <end position="204"/>
    </location>
</feature>
<dbReference type="Gene3D" id="3.30.465.10">
    <property type="match status" value="1"/>
</dbReference>
<dbReference type="InterPro" id="IPR006094">
    <property type="entry name" value="Oxid_FAD_bind_N"/>
</dbReference>
<dbReference type="InterPro" id="IPR012951">
    <property type="entry name" value="BBE"/>
</dbReference>
<evidence type="ECO:0000256" key="5">
    <source>
        <dbReference type="ARBA" id="ARBA00023002"/>
    </source>
</evidence>
<comment type="caution">
    <text evidence="7">The sequence shown here is derived from an EMBL/GenBank/DDBJ whole genome shotgun (WGS) entry which is preliminary data.</text>
</comment>
<dbReference type="Proteomes" id="UP001143463">
    <property type="component" value="Unassembled WGS sequence"/>
</dbReference>
<sequence>MTTIAELREQVRGPVVEPGDDGYDELRAVHNGMHDRRPALIVRASAAADAVAAVNYAREAGVDLAVRGGGHSGPGFGTCDGGVVLDLGLIDNVFVDRTRKTARVGGGATWGDFNHATHAYGLATTGGIISTTGVSGLTLGGGIGYLARGCGLSCDNLVGAEVVTADGRLLTANEYENEDLFWALRGGSGNFGVATSLEFALHDVDTIYGGPLFYEVADAPAIMRVYDEYIREAPEQLGAFFGWQIAPPLPFIPEERHGDLFCVMVTCWSGRPEQGEQAIKPFRDVAEVKAELVGPMPYPALNSAFDGLFPKGIRQYWKANYVQDLPDDAITAHVEQGRGVPTVSSTMHLYPLNGAVSRVGPEETAFGHRDARYAMVILAAWPDPADDEVNSRWPREYYDAVQPYSGTQGGYVNFMSADDAERAPENYGSTYDRLRAIKATYDPDNLFHLNQNIAPAG</sequence>
<dbReference type="InterPro" id="IPR050416">
    <property type="entry name" value="FAD-linked_Oxidoreductase"/>
</dbReference>
<evidence type="ECO:0000313" key="8">
    <source>
        <dbReference type="Proteomes" id="UP001143463"/>
    </source>
</evidence>
<proteinExistence type="inferred from homology"/>
<dbReference type="PANTHER" id="PTHR42973">
    <property type="entry name" value="BINDING OXIDOREDUCTASE, PUTATIVE (AFU_ORTHOLOGUE AFUA_1G17690)-RELATED"/>
    <property type="match status" value="1"/>
</dbReference>
<accession>A0A9W6NWZ8</accession>
<comment type="similarity">
    <text evidence="2">Belongs to the oxygen-dependent FAD-linked oxidoreductase family.</text>
</comment>
<keyword evidence="3" id="KW-0285">Flavoprotein</keyword>
<protein>
    <submittedName>
        <fullName evidence="7">Oxidoreductase</fullName>
    </submittedName>
</protein>
<dbReference type="RefSeq" id="WP_037045656.1">
    <property type="nucleotide sequence ID" value="NZ_BAAAUZ010000077.1"/>
</dbReference>
<dbReference type="InterPro" id="IPR036318">
    <property type="entry name" value="FAD-bd_PCMH-like_sf"/>
</dbReference>
<dbReference type="InterPro" id="IPR016167">
    <property type="entry name" value="FAD-bd_PCMH_sub1"/>
</dbReference>
<dbReference type="Pfam" id="PF08031">
    <property type="entry name" value="BBE"/>
    <property type="match status" value="1"/>
</dbReference>
<evidence type="ECO:0000259" key="6">
    <source>
        <dbReference type="PROSITE" id="PS51387"/>
    </source>
</evidence>
<keyword evidence="4" id="KW-0274">FAD</keyword>
<dbReference type="PROSITE" id="PS51387">
    <property type="entry name" value="FAD_PCMH"/>
    <property type="match status" value="1"/>
</dbReference>
<keyword evidence="5" id="KW-0560">Oxidoreductase</keyword>
<dbReference type="Pfam" id="PF01565">
    <property type="entry name" value="FAD_binding_4"/>
    <property type="match status" value="1"/>
</dbReference>
<dbReference type="EMBL" id="BSFQ01000013">
    <property type="protein sequence ID" value="GLL12374.1"/>
    <property type="molecule type" value="Genomic_DNA"/>
</dbReference>
<organism evidence="7 8">
    <name type="scientific">Pseudonocardia halophobica</name>
    <dbReference type="NCBI Taxonomy" id="29401"/>
    <lineage>
        <taxon>Bacteria</taxon>
        <taxon>Bacillati</taxon>
        <taxon>Actinomycetota</taxon>
        <taxon>Actinomycetes</taxon>
        <taxon>Pseudonocardiales</taxon>
        <taxon>Pseudonocardiaceae</taxon>
        <taxon>Pseudonocardia</taxon>
    </lineage>
</organism>
<comment type="cofactor">
    <cofactor evidence="1">
        <name>FAD</name>
        <dbReference type="ChEBI" id="CHEBI:57692"/>
    </cofactor>
</comment>
<dbReference type="Gene3D" id="3.30.43.10">
    <property type="entry name" value="Uridine Diphospho-n-acetylenolpyruvylglucosamine Reductase, domain 2"/>
    <property type="match status" value="1"/>
</dbReference>
<dbReference type="InterPro" id="IPR016166">
    <property type="entry name" value="FAD-bd_PCMH"/>
</dbReference>
<dbReference type="Gene3D" id="3.40.462.20">
    <property type="match status" value="1"/>
</dbReference>
<dbReference type="GO" id="GO:0016491">
    <property type="term" value="F:oxidoreductase activity"/>
    <property type="evidence" value="ECO:0007669"/>
    <property type="project" value="UniProtKB-KW"/>
</dbReference>